<dbReference type="PIRSF" id="PIRSF015558">
    <property type="entry name" value="Txn_reg_DeoR_prd"/>
    <property type="match status" value="1"/>
</dbReference>
<evidence type="ECO:0000259" key="2">
    <source>
        <dbReference type="Pfam" id="PF26107"/>
    </source>
</evidence>
<accession>A0A285TXD3</accession>
<proteinExistence type="predicted"/>
<feature type="domain" description="DNA-binding transcriptional repressor CapW winged helix-turn-helix" evidence="3">
    <location>
        <begin position="16"/>
        <end position="93"/>
    </location>
</feature>
<dbReference type="AlphaFoldDB" id="A0A285TXD3"/>
<evidence type="ECO:0000313" key="5">
    <source>
        <dbReference type="EMBL" id="SOC30897.1"/>
    </source>
</evidence>
<dbReference type="InterPro" id="IPR051534">
    <property type="entry name" value="CBASS_pafABC_assoc_protein"/>
</dbReference>
<feature type="domain" description="WYL" evidence="1">
    <location>
        <begin position="123"/>
        <end position="189"/>
    </location>
</feature>
<dbReference type="InterPro" id="IPR059019">
    <property type="entry name" value="WHD_CapW"/>
</dbReference>
<evidence type="ECO:0000313" key="6">
    <source>
        <dbReference type="Proteomes" id="UP000219068"/>
    </source>
</evidence>
<name>A0A285TXD3_9PROT</name>
<dbReference type="PROSITE" id="PS52050">
    <property type="entry name" value="WYL"/>
    <property type="match status" value="1"/>
</dbReference>
<dbReference type="Pfam" id="PF13280">
    <property type="entry name" value="WYL"/>
    <property type="match status" value="1"/>
</dbReference>
<dbReference type="PANTHER" id="PTHR34580:SF3">
    <property type="entry name" value="PROTEIN PAFB"/>
    <property type="match status" value="1"/>
</dbReference>
<evidence type="ECO:0000313" key="4">
    <source>
        <dbReference type="EMBL" id="SOC29822.1"/>
    </source>
</evidence>
<evidence type="ECO:0000259" key="3">
    <source>
        <dbReference type="Pfam" id="PF26109"/>
    </source>
</evidence>
<dbReference type="InterPro" id="IPR059020">
    <property type="entry name" value="CapW_CTD"/>
</dbReference>
<dbReference type="PANTHER" id="PTHR34580">
    <property type="match status" value="1"/>
</dbReference>
<dbReference type="RefSeq" id="WP_097053397.1">
    <property type="nucleotide sequence ID" value="NZ_OBMM01000007.1"/>
</dbReference>
<dbReference type="Proteomes" id="UP000219068">
    <property type="component" value="Unassembled WGS sequence"/>
</dbReference>
<organism evidence="4 6">
    <name type="scientific">Thalassospira xiamenensis</name>
    <dbReference type="NCBI Taxonomy" id="220697"/>
    <lineage>
        <taxon>Bacteria</taxon>
        <taxon>Pseudomonadati</taxon>
        <taxon>Pseudomonadota</taxon>
        <taxon>Alphaproteobacteria</taxon>
        <taxon>Rhodospirillales</taxon>
        <taxon>Thalassospiraceae</taxon>
        <taxon>Thalassospira</taxon>
    </lineage>
</organism>
<dbReference type="Pfam" id="PF26109">
    <property type="entry name" value="WHD_BrxR"/>
    <property type="match status" value="1"/>
</dbReference>
<evidence type="ECO:0000259" key="1">
    <source>
        <dbReference type="Pfam" id="PF13280"/>
    </source>
</evidence>
<gene>
    <name evidence="4" type="ORF">SAMN05428964_107300</name>
    <name evidence="5" type="ORF">SAMN05428964_1112</name>
</gene>
<dbReference type="Pfam" id="PF26107">
    <property type="entry name" value="BrxR_CTD"/>
    <property type="match status" value="1"/>
</dbReference>
<dbReference type="InterPro" id="IPR026881">
    <property type="entry name" value="WYL_dom"/>
</dbReference>
<dbReference type="InterPro" id="IPR016634">
    <property type="entry name" value="CapW-like"/>
</dbReference>
<feature type="domain" description="DNA-binding transcriptional repressor CapW C-terminal dimerisation" evidence="2">
    <location>
        <begin position="208"/>
        <end position="273"/>
    </location>
</feature>
<sequence>MTKPIPQPKIVPDRWETRQRLQFIESRLYWTGRINRGDIISYFGISMPQSSADLTLYQELAPGNATYDKSGKTYRAGDSFKPIFLDPALDHFLGHHLLGDGFLGCAPDVVTMPSPMRTVEPSVMRRLLIAIREEQALRIRYQSMNRPKPTWRWISPHAFGHDGYRWHVRAWCAERERFVDFVLGRIDDVGAERPRDATPAQDAAWNKWVEIRFASHPLLSEGQRKIIERDYGMRAGVGTLRVQEAMLFYVLNHLRLENDEHCPPAVHIKLVNPEIRKLVQA</sequence>
<protein>
    <submittedName>
        <fullName evidence="4">WYL domain-containing protein</fullName>
    </submittedName>
</protein>
<dbReference type="EMBL" id="OBMM01000011">
    <property type="protein sequence ID" value="SOC30897.1"/>
    <property type="molecule type" value="Genomic_DNA"/>
</dbReference>
<reference evidence="4 6" key="1">
    <citation type="submission" date="2017-08" db="EMBL/GenBank/DDBJ databases">
        <authorList>
            <person name="de Groot N.N."/>
        </authorList>
    </citation>
    <scope>NUCLEOTIDE SEQUENCE [LARGE SCALE GENOMIC DNA]</scope>
    <source>
        <strain evidence="4 6">USBA 78</strain>
    </source>
</reference>
<dbReference type="EMBL" id="OBMM01000007">
    <property type="protein sequence ID" value="SOC29822.1"/>
    <property type="molecule type" value="Genomic_DNA"/>
</dbReference>